<accession>A0ACC7P2P4</accession>
<organism evidence="1 2">
    <name type="scientific">Paenibacillus mesotrionivorans</name>
    <dbReference type="NCBI Taxonomy" id="3160968"/>
    <lineage>
        <taxon>Bacteria</taxon>
        <taxon>Bacillati</taxon>
        <taxon>Bacillota</taxon>
        <taxon>Bacilli</taxon>
        <taxon>Bacillales</taxon>
        <taxon>Paenibacillaceae</taxon>
        <taxon>Paenibacillus</taxon>
    </lineage>
</organism>
<proteinExistence type="predicted"/>
<comment type="caution">
    <text evidence="1">The sequence shown here is derived from an EMBL/GenBank/DDBJ whole genome shotgun (WGS) entry which is preliminary data.</text>
</comment>
<dbReference type="EMBL" id="JBJURJ010000010">
    <property type="protein sequence ID" value="MFM9329879.1"/>
    <property type="molecule type" value="Genomic_DNA"/>
</dbReference>
<reference evidence="1" key="1">
    <citation type="submission" date="2024-12" db="EMBL/GenBank/DDBJ databases">
        <authorList>
            <person name="Wu N."/>
        </authorList>
    </citation>
    <scope>NUCLEOTIDE SEQUENCE</scope>
    <source>
        <strain evidence="1">P15</strain>
    </source>
</reference>
<keyword evidence="1" id="KW-0808">Transferase</keyword>
<protein>
    <submittedName>
        <fullName evidence="1">Sensor histidine kinase</fullName>
        <ecNumber evidence="1">2.7.13.3</ecNumber>
    </submittedName>
</protein>
<evidence type="ECO:0000313" key="1">
    <source>
        <dbReference type="EMBL" id="MFM9329879.1"/>
    </source>
</evidence>
<name>A0ACC7P2P4_9BACL</name>
<dbReference type="Proteomes" id="UP001631969">
    <property type="component" value="Unassembled WGS sequence"/>
</dbReference>
<gene>
    <name evidence="1" type="ORF">ACI1P1_16410</name>
</gene>
<evidence type="ECO:0000313" key="2">
    <source>
        <dbReference type="Proteomes" id="UP001631969"/>
    </source>
</evidence>
<keyword evidence="2" id="KW-1185">Reference proteome</keyword>
<dbReference type="EC" id="2.7.13.3" evidence="1"/>
<keyword evidence="1" id="KW-0418">Kinase</keyword>
<sequence>MLRIHTMRSQILVGFVGVMTVVLCVFGASTYQSVSLLLKNNSSGHIEQTAVQANGRLDALLEQTNALTAQIMTDGYVQELLLHELKGRQADFTQRQGLLQVISRFQSYSTGVNRVELYAADGRRLFPMDDQSLGARVSPKDIQAADSGLGRLAWLGIDPGDSSSVLSLRRINLMDRWYSHGGYLLLSLDRSYFDFQTPYPLGRMTEMMILADHDGSPIAMNTKIPLPVQELLDSTSSTVPINGEEYILVKQPSESTGWTLMILTPVRDVTKGISVLRQALLLSGAAGFVLFIVLSYLLSGLITRPILRLIKAMRGARDGVLKPNLEHSRTMELQELNHTYNQMADNINALIKLVYEKELVQSQTELRALQAQINPHFLYNTLEAFYWSLSDKGEEELADLVVAMSHMFRYVIGGSGKQEWVTIGDELEHIERYLHIMRMRFGLRLFWSVDCPDSCRATPIPKLLIQPLVENAIVHGIEGKVEGGRVRIAIEELGQLGGQRLAVVVEDNGAGMEAKALESLLLSIRSGTPVSTKGTGLGLRNVKRRLELYYHDQAGALSVESTPGAGTVVRFEIPREEGESA</sequence>